<name>A0A0E0F1E4_9ORYZ</name>
<sequence>MSHTSFGGLVAFLKLYFPYLTDRPPGQALPPPRLLQPPPRHHLPQTQTQPLLLPDGGNVKAALRIAAVQADHPAPDDLAGIMTAQYPSHLLTPIIRNLQRSNHLLTTHDVRAIKDLLDTCQWPPPNTHFLCCQQC</sequence>
<organism evidence="2">
    <name type="scientific">Oryza meridionalis</name>
    <dbReference type="NCBI Taxonomy" id="40149"/>
    <lineage>
        <taxon>Eukaryota</taxon>
        <taxon>Viridiplantae</taxon>
        <taxon>Streptophyta</taxon>
        <taxon>Embryophyta</taxon>
        <taxon>Tracheophyta</taxon>
        <taxon>Spermatophyta</taxon>
        <taxon>Magnoliopsida</taxon>
        <taxon>Liliopsida</taxon>
        <taxon>Poales</taxon>
        <taxon>Poaceae</taxon>
        <taxon>BOP clade</taxon>
        <taxon>Oryzoideae</taxon>
        <taxon>Oryzeae</taxon>
        <taxon>Oryzinae</taxon>
        <taxon>Oryza</taxon>
    </lineage>
</organism>
<dbReference type="Proteomes" id="UP000008021">
    <property type="component" value="Chromosome 11"/>
</dbReference>
<dbReference type="PANTHER" id="PTHR33120">
    <property type="entry name" value="EXPRESSED PROTEIN-RELATED"/>
    <property type="match status" value="1"/>
</dbReference>
<accession>A0A0E0F1E4</accession>
<reference evidence="2" key="1">
    <citation type="submission" date="2015-04" db="UniProtKB">
        <authorList>
            <consortium name="EnsemblPlants"/>
        </authorList>
    </citation>
    <scope>IDENTIFICATION</scope>
</reference>
<reference evidence="2" key="2">
    <citation type="submission" date="2018-05" db="EMBL/GenBank/DDBJ databases">
        <title>OmerRS3 (Oryza meridionalis Reference Sequence Version 3).</title>
        <authorList>
            <person name="Zhang J."/>
            <person name="Kudrna D."/>
            <person name="Lee S."/>
            <person name="Talag J."/>
            <person name="Welchert J."/>
            <person name="Wing R.A."/>
        </authorList>
    </citation>
    <scope>NUCLEOTIDE SEQUENCE [LARGE SCALE GENOMIC DNA]</scope>
    <source>
        <strain evidence="2">cv. OR44</strain>
    </source>
</reference>
<keyword evidence="3" id="KW-1185">Reference proteome</keyword>
<evidence type="ECO:0000313" key="2">
    <source>
        <dbReference type="EnsemblPlants" id="OMERI11G00570.1"/>
    </source>
</evidence>
<feature type="compositionally biased region" description="Pro residues" evidence="1">
    <location>
        <begin position="27"/>
        <end position="38"/>
    </location>
</feature>
<dbReference type="EnsemblPlants" id="OMERI11G00570.1">
    <property type="protein sequence ID" value="OMERI11G00570.1"/>
    <property type="gene ID" value="OMERI11G00570"/>
</dbReference>
<feature type="region of interest" description="Disordered" evidence="1">
    <location>
        <begin position="27"/>
        <end position="52"/>
    </location>
</feature>
<dbReference type="Gramene" id="OMERI11G00570.1">
    <property type="protein sequence ID" value="OMERI11G00570.1"/>
    <property type="gene ID" value="OMERI11G00570"/>
</dbReference>
<dbReference type="AlphaFoldDB" id="A0A0E0F1E4"/>
<evidence type="ECO:0000256" key="1">
    <source>
        <dbReference type="SAM" id="MobiDB-lite"/>
    </source>
</evidence>
<protein>
    <submittedName>
        <fullName evidence="2">Uncharacterized protein</fullName>
    </submittedName>
</protein>
<evidence type="ECO:0000313" key="3">
    <source>
        <dbReference type="Proteomes" id="UP000008021"/>
    </source>
</evidence>
<proteinExistence type="predicted"/>
<dbReference type="PANTHER" id="PTHR33120:SF42">
    <property type="entry name" value="OS12G0105000 PROTEIN"/>
    <property type="match status" value="1"/>
</dbReference>
<dbReference type="HOGENOM" id="CLU_1889046_0_0_1"/>